<gene>
    <name evidence="1" type="ORF">UCDDS831_g02453</name>
</gene>
<comment type="caution">
    <text evidence="1">The sequence shown here is derived from an EMBL/GenBank/DDBJ whole genome shotgun (WGS) entry which is preliminary data.</text>
</comment>
<evidence type="ECO:0000313" key="1">
    <source>
        <dbReference type="EMBL" id="KKY24410.1"/>
    </source>
</evidence>
<evidence type="ECO:0000313" key="2">
    <source>
        <dbReference type="Proteomes" id="UP000034182"/>
    </source>
</evidence>
<name>A0A0G2H6W6_9PEZI</name>
<reference evidence="1 2" key="1">
    <citation type="submission" date="2015-03" db="EMBL/GenBank/DDBJ databases">
        <authorList>
            <person name="Morales-Cruz A."/>
            <person name="Amrine K.C."/>
            <person name="Cantu D."/>
        </authorList>
    </citation>
    <scope>NUCLEOTIDE SEQUENCE [LARGE SCALE GENOMIC DNA]</scope>
    <source>
        <strain evidence="1">DS831</strain>
    </source>
</reference>
<accession>A0A0G2H6W6</accession>
<dbReference type="AlphaFoldDB" id="A0A0G2H6W6"/>
<sequence length="203" mass="21781">MSSNISDAATLIAALQAVDAGNTAAVPPWQKLQLTRSDYALASRWLSANAPPATSTRTPRSIARNAPALTLTLRFPPPLHAAVLARLKNAVSTRIAALRNKGPPFAAVANQVLALDHFPLGTAPVGGTTFDPVWQQKLVIPVVEVVQPFKEVEERKMQVVDVDDEWDMADPDTGYDWVSVEDVGEGCISTSDLVGDIFSSPRI</sequence>
<dbReference type="Proteomes" id="UP000034182">
    <property type="component" value="Unassembled WGS sequence"/>
</dbReference>
<dbReference type="EMBL" id="LAQI01000059">
    <property type="protein sequence ID" value="KKY24410.1"/>
    <property type="molecule type" value="Genomic_DNA"/>
</dbReference>
<organism evidence="1 2">
    <name type="scientific">Diplodia seriata</name>
    <dbReference type="NCBI Taxonomy" id="420778"/>
    <lineage>
        <taxon>Eukaryota</taxon>
        <taxon>Fungi</taxon>
        <taxon>Dikarya</taxon>
        <taxon>Ascomycota</taxon>
        <taxon>Pezizomycotina</taxon>
        <taxon>Dothideomycetes</taxon>
        <taxon>Dothideomycetes incertae sedis</taxon>
        <taxon>Botryosphaeriales</taxon>
        <taxon>Botryosphaeriaceae</taxon>
        <taxon>Diplodia</taxon>
    </lineage>
</organism>
<reference evidence="1 2" key="2">
    <citation type="submission" date="2015-05" db="EMBL/GenBank/DDBJ databases">
        <title>Distinctive expansion of gene families associated with plant cell wall degradation and secondary metabolism in the genomes of grapevine trunk pathogens.</title>
        <authorList>
            <person name="Lawrence D.P."/>
            <person name="Travadon R."/>
            <person name="Rolshausen P.E."/>
            <person name="Baumgartner K."/>
        </authorList>
    </citation>
    <scope>NUCLEOTIDE SEQUENCE [LARGE SCALE GENOMIC DNA]</scope>
    <source>
        <strain evidence="1">DS831</strain>
    </source>
</reference>
<protein>
    <submittedName>
        <fullName evidence="1">Uncharacterized protein</fullName>
    </submittedName>
</protein>
<proteinExistence type="predicted"/>